<feature type="compositionally biased region" description="Basic and acidic residues" evidence="1">
    <location>
        <begin position="53"/>
        <end position="62"/>
    </location>
</feature>
<evidence type="ECO:0000313" key="2">
    <source>
        <dbReference type="EMBL" id="TGZ37284.1"/>
    </source>
</evidence>
<dbReference type="EMBL" id="QBLH01003572">
    <property type="protein sequence ID" value="TGZ37284.1"/>
    <property type="molecule type" value="Genomic_DNA"/>
</dbReference>
<feature type="region of interest" description="Disordered" evidence="1">
    <location>
        <begin position="47"/>
        <end position="87"/>
    </location>
</feature>
<dbReference type="AlphaFoldDB" id="A0A4V3S7G8"/>
<protein>
    <submittedName>
        <fullName evidence="2">Uncharacterized protein</fullName>
    </submittedName>
</protein>
<name>A0A4V3S7G8_9HYME</name>
<evidence type="ECO:0000256" key="1">
    <source>
        <dbReference type="SAM" id="MobiDB-lite"/>
    </source>
</evidence>
<comment type="caution">
    <text evidence="2">The sequence shown here is derived from an EMBL/GenBank/DDBJ whole genome shotgun (WGS) entry which is preliminary data.</text>
</comment>
<feature type="region of interest" description="Disordered" evidence="1">
    <location>
        <begin position="1"/>
        <end position="21"/>
    </location>
</feature>
<feature type="compositionally biased region" description="Polar residues" evidence="1">
    <location>
        <begin position="77"/>
        <end position="87"/>
    </location>
</feature>
<accession>A0A4V3S7G8</accession>
<evidence type="ECO:0000313" key="3">
    <source>
        <dbReference type="Proteomes" id="UP000310200"/>
    </source>
</evidence>
<dbReference type="Proteomes" id="UP000310200">
    <property type="component" value="Unassembled WGS sequence"/>
</dbReference>
<proteinExistence type="predicted"/>
<gene>
    <name evidence="2" type="ORF">DBV15_03250</name>
</gene>
<reference evidence="2 3" key="1">
    <citation type="journal article" date="2019" name="Philos. Trans. R. Soc. Lond., B, Biol. Sci.">
        <title>Ant behaviour and brain gene expression of defending hosts depend on the ecological success of the intruding social parasite.</title>
        <authorList>
            <person name="Kaur R."/>
            <person name="Stoldt M."/>
            <person name="Jongepier E."/>
            <person name="Feldmeyer B."/>
            <person name="Menzel F."/>
            <person name="Bornberg-Bauer E."/>
            <person name="Foitzik S."/>
        </authorList>
    </citation>
    <scope>NUCLEOTIDE SEQUENCE [LARGE SCALE GENOMIC DNA]</scope>
    <source>
        <tissue evidence="2">Whole body</tissue>
    </source>
</reference>
<organism evidence="2 3">
    <name type="scientific">Temnothorax longispinosus</name>
    <dbReference type="NCBI Taxonomy" id="300112"/>
    <lineage>
        <taxon>Eukaryota</taxon>
        <taxon>Metazoa</taxon>
        <taxon>Ecdysozoa</taxon>
        <taxon>Arthropoda</taxon>
        <taxon>Hexapoda</taxon>
        <taxon>Insecta</taxon>
        <taxon>Pterygota</taxon>
        <taxon>Neoptera</taxon>
        <taxon>Endopterygota</taxon>
        <taxon>Hymenoptera</taxon>
        <taxon>Apocrita</taxon>
        <taxon>Aculeata</taxon>
        <taxon>Formicoidea</taxon>
        <taxon>Formicidae</taxon>
        <taxon>Myrmicinae</taxon>
        <taxon>Temnothorax</taxon>
    </lineage>
</organism>
<keyword evidence="3" id="KW-1185">Reference proteome</keyword>
<feature type="non-terminal residue" evidence="2">
    <location>
        <position position="1"/>
    </location>
</feature>
<sequence>VARLRLVGGRPAGRRQTGTSATPLLDLRLSERATYTALTPTRSTYMSMQPGERALRTDEPHRRPLPNGPSVCRRRTTTNINDTHNDM</sequence>